<dbReference type="VEuPathDB" id="FungiDB:ACLA_044440"/>
<sequence>MYTVTTSIEIAAPPATVREKFLDFPSIPKYSPEGFIRSIVPVTDKSPVDLQAGDKLNCTVGYGKMQFSPIVQENSPSLFSWVGSIPGIFTGEHAFRFEGISSGEGQQIRTRLVHEEKFTGLLSFLMGENILARSAGMVDDMKKKFGGFNEDFKAWVEEGAVGGSVDGGNKDGAT</sequence>
<dbReference type="eggNOG" id="ENOG502S64G">
    <property type="taxonomic scope" value="Eukaryota"/>
</dbReference>
<dbReference type="RefSeq" id="XP_001275150.1">
    <property type="nucleotide sequence ID" value="XM_001275149.1"/>
</dbReference>
<dbReference type="InterPro" id="IPR019587">
    <property type="entry name" value="Polyketide_cyclase/dehydratase"/>
</dbReference>
<dbReference type="KEGG" id="act:ACLA_044440"/>
<dbReference type="SUPFAM" id="SSF55961">
    <property type="entry name" value="Bet v1-like"/>
    <property type="match status" value="1"/>
</dbReference>
<dbReference type="Gene3D" id="3.30.530.20">
    <property type="match status" value="1"/>
</dbReference>
<dbReference type="Proteomes" id="UP000006701">
    <property type="component" value="Unassembled WGS sequence"/>
</dbReference>
<proteinExistence type="predicted"/>
<keyword evidence="2" id="KW-1185">Reference proteome</keyword>
<dbReference type="HOGENOM" id="CLU_069867_3_1_1"/>
<dbReference type="PANTHER" id="PTHR36166:SF1">
    <property type="entry name" value="SRPBCC DOMAIN-CONTAINING PROTEIN"/>
    <property type="match status" value="1"/>
</dbReference>
<dbReference type="AlphaFoldDB" id="A1C8T7"/>
<dbReference type="OrthoDB" id="509124at2759"/>
<gene>
    <name evidence="1" type="ORF">ACLA_044440</name>
</gene>
<name>A1C8T7_ASPCL</name>
<dbReference type="InterPro" id="IPR023393">
    <property type="entry name" value="START-like_dom_sf"/>
</dbReference>
<dbReference type="Pfam" id="PF10604">
    <property type="entry name" value="Polyketide_cyc2"/>
    <property type="match status" value="1"/>
</dbReference>
<dbReference type="EMBL" id="DS027046">
    <property type="protein sequence ID" value="EAW13724.1"/>
    <property type="molecule type" value="Genomic_DNA"/>
</dbReference>
<accession>A1C8T7</accession>
<reference evidence="1 2" key="1">
    <citation type="journal article" date="2008" name="PLoS Genet.">
        <title>Genomic islands in the pathogenic filamentous fungus Aspergillus fumigatus.</title>
        <authorList>
            <person name="Fedorova N.D."/>
            <person name="Khaldi N."/>
            <person name="Joardar V.S."/>
            <person name="Maiti R."/>
            <person name="Amedeo P."/>
            <person name="Anderson M.J."/>
            <person name="Crabtree J."/>
            <person name="Silva J.C."/>
            <person name="Badger J.H."/>
            <person name="Albarraq A."/>
            <person name="Angiuoli S."/>
            <person name="Bussey H."/>
            <person name="Bowyer P."/>
            <person name="Cotty P.J."/>
            <person name="Dyer P.S."/>
            <person name="Egan A."/>
            <person name="Galens K."/>
            <person name="Fraser-Liggett C.M."/>
            <person name="Haas B.J."/>
            <person name="Inman J.M."/>
            <person name="Kent R."/>
            <person name="Lemieux S."/>
            <person name="Malavazi I."/>
            <person name="Orvis J."/>
            <person name="Roemer T."/>
            <person name="Ronning C.M."/>
            <person name="Sundaram J.P."/>
            <person name="Sutton G."/>
            <person name="Turner G."/>
            <person name="Venter J.C."/>
            <person name="White O.R."/>
            <person name="Whitty B.R."/>
            <person name="Youngman P."/>
            <person name="Wolfe K.H."/>
            <person name="Goldman G.H."/>
            <person name="Wortman J.R."/>
            <person name="Jiang B."/>
            <person name="Denning D.W."/>
            <person name="Nierman W.C."/>
        </authorList>
    </citation>
    <scope>NUCLEOTIDE SEQUENCE [LARGE SCALE GENOMIC DNA]</scope>
    <source>
        <strain evidence="2">ATCC 1007 / CBS 513.65 / DSM 816 / NCTC 3887 / NRRL 1</strain>
    </source>
</reference>
<evidence type="ECO:0000313" key="1">
    <source>
        <dbReference type="EMBL" id="EAW13724.1"/>
    </source>
</evidence>
<evidence type="ECO:0000313" key="2">
    <source>
        <dbReference type="Proteomes" id="UP000006701"/>
    </source>
</evidence>
<dbReference type="OMA" id="HRFSFEC"/>
<protein>
    <submittedName>
        <fullName evidence="1">Uncharacterized protein</fullName>
    </submittedName>
</protein>
<dbReference type="GeneID" id="4707275"/>
<organism evidence="1 2">
    <name type="scientific">Aspergillus clavatus (strain ATCC 1007 / CBS 513.65 / DSM 816 / NCTC 3887 / NRRL 1 / QM 1276 / 107)</name>
    <dbReference type="NCBI Taxonomy" id="344612"/>
    <lineage>
        <taxon>Eukaryota</taxon>
        <taxon>Fungi</taxon>
        <taxon>Dikarya</taxon>
        <taxon>Ascomycota</taxon>
        <taxon>Pezizomycotina</taxon>
        <taxon>Eurotiomycetes</taxon>
        <taxon>Eurotiomycetidae</taxon>
        <taxon>Eurotiales</taxon>
        <taxon>Aspergillaceae</taxon>
        <taxon>Aspergillus</taxon>
        <taxon>Aspergillus subgen. Fumigati</taxon>
    </lineage>
</organism>
<dbReference type="PANTHER" id="PTHR36166">
    <property type="entry name" value="CHROMOSOME 9, WHOLE GENOME SHOTGUN SEQUENCE"/>
    <property type="match status" value="1"/>
</dbReference>
<dbReference type="CDD" id="cd07822">
    <property type="entry name" value="SRPBCC_4"/>
    <property type="match status" value="1"/>
</dbReference>